<dbReference type="EMBL" id="SHLC01000001">
    <property type="protein sequence ID" value="RZU65366.1"/>
    <property type="molecule type" value="Genomic_DNA"/>
</dbReference>
<feature type="transmembrane region" description="Helical" evidence="1">
    <location>
        <begin position="76"/>
        <end position="97"/>
    </location>
</feature>
<keyword evidence="1" id="KW-0812">Transmembrane</keyword>
<evidence type="ECO:0000313" key="3">
    <source>
        <dbReference type="Proteomes" id="UP000291483"/>
    </source>
</evidence>
<evidence type="ECO:0000256" key="1">
    <source>
        <dbReference type="SAM" id="Phobius"/>
    </source>
</evidence>
<dbReference type="AlphaFoldDB" id="A0A4V2GAS7"/>
<gene>
    <name evidence="2" type="ORF">EV379_1698</name>
</gene>
<protein>
    <submittedName>
        <fullName evidence="2">Uncharacterized protein</fullName>
    </submittedName>
</protein>
<dbReference type="RefSeq" id="WP_130505735.1">
    <property type="nucleotide sequence ID" value="NZ_SHLC01000001.1"/>
</dbReference>
<feature type="transmembrane region" description="Helical" evidence="1">
    <location>
        <begin position="12"/>
        <end position="34"/>
    </location>
</feature>
<dbReference type="Proteomes" id="UP000291483">
    <property type="component" value="Unassembled WGS sequence"/>
</dbReference>
<evidence type="ECO:0000313" key="2">
    <source>
        <dbReference type="EMBL" id="RZU65366.1"/>
    </source>
</evidence>
<sequence>METARRPARNVWRGRALSGASAALAVAAALVYVGGTSLPAAVVLGGTAALIVGSTILGLISLFGGESWLAITLTPAVLIFDALAIFIVLLIYGSMIFG</sequence>
<reference evidence="2 3" key="1">
    <citation type="submission" date="2019-02" db="EMBL/GenBank/DDBJ databases">
        <title>Sequencing the genomes of 1000 actinobacteria strains.</title>
        <authorList>
            <person name="Klenk H.-P."/>
        </authorList>
    </citation>
    <scope>NUCLEOTIDE SEQUENCE [LARGE SCALE GENOMIC DNA]</scope>
    <source>
        <strain evidence="2 3">DSM 18319</strain>
    </source>
</reference>
<proteinExistence type="predicted"/>
<name>A0A4V2GAS7_9MICO</name>
<accession>A0A4V2GAS7</accession>
<keyword evidence="3" id="KW-1185">Reference proteome</keyword>
<feature type="transmembrane region" description="Helical" evidence="1">
    <location>
        <begin position="40"/>
        <end position="64"/>
    </location>
</feature>
<keyword evidence="1" id="KW-1133">Transmembrane helix</keyword>
<keyword evidence="1" id="KW-0472">Membrane</keyword>
<comment type="caution">
    <text evidence="2">The sequence shown here is derived from an EMBL/GenBank/DDBJ whole genome shotgun (WGS) entry which is preliminary data.</text>
</comment>
<organism evidence="2 3">
    <name type="scientific">Microterricola gilva</name>
    <dbReference type="NCBI Taxonomy" id="393267"/>
    <lineage>
        <taxon>Bacteria</taxon>
        <taxon>Bacillati</taxon>
        <taxon>Actinomycetota</taxon>
        <taxon>Actinomycetes</taxon>
        <taxon>Micrococcales</taxon>
        <taxon>Microbacteriaceae</taxon>
        <taxon>Microterricola</taxon>
    </lineage>
</organism>